<name>A0A7X4YDE5_9BACT</name>
<protein>
    <submittedName>
        <fullName evidence="1">Uncharacterized protein</fullName>
    </submittedName>
</protein>
<reference evidence="1 2" key="1">
    <citation type="submission" date="2020-01" db="EMBL/GenBank/DDBJ databases">
        <title>The draft genome sequence of Corallococcus exiguus DSM 14696.</title>
        <authorList>
            <person name="Zhang X."/>
            <person name="Zhu H."/>
        </authorList>
    </citation>
    <scope>NUCLEOTIDE SEQUENCE [LARGE SCALE GENOMIC DNA]</scope>
    <source>
        <strain evidence="1 2">DSM 14696</strain>
    </source>
</reference>
<proteinExistence type="predicted"/>
<dbReference type="EMBL" id="JAAAPK010000007">
    <property type="protein sequence ID" value="NBC43151.1"/>
    <property type="molecule type" value="Genomic_DNA"/>
</dbReference>
<evidence type="ECO:0000313" key="2">
    <source>
        <dbReference type="Proteomes" id="UP000537825"/>
    </source>
</evidence>
<gene>
    <name evidence="1" type="ORF">GTZ93_25430</name>
</gene>
<keyword evidence="2" id="KW-1185">Reference proteome</keyword>
<dbReference type="RefSeq" id="WP_139915950.1">
    <property type="nucleotide sequence ID" value="NZ_CBCSLE010000064.1"/>
</dbReference>
<accession>A0A7X4YDE5</accession>
<dbReference type="AlphaFoldDB" id="A0A7X4YDE5"/>
<dbReference type="Proteomes" id="UP000537825">
    <property type="component" value="Unassembled WGS sequence"/>
</dbReference>
<comment type="caution">
    <text evidence="1">The sequence shown here is derived from an EMBL/GenBank/DDBJ whole genome shotgun (WGS) entry which is preliminary data.</text>
</comment>
<sequence>MKLEGNGWSGDFGGSCPMQGDGEVDGLPFYFRARWDSWELDIAQPGCDPLDVDEAAMARGEGWRHEEIWPGGPYDAGYMELDDVQRCMDRAVALFRASRPATP</sequence>
<organism evidence="1 2">
    <name type="scientific">Corallococcus exiguus</name>
    <dbReference type="NCBI Taxonomy" id="83462"/>
    <lineage>
        <taxon>Bacteria</taxon>
        <taxon>Pseudomonadati</taxon>
        <taxon>Myxococcota</taxon>
        <taxon>Myxococcia</taxon>
        <taxon>Myxococcales</taxon>
        <taxon>Cystobacterineae</taxon>
        <taxon>Myxococcaceae</taxon>
        <taxon>Corallococcus</taxon>
    </lineage>
</organism>
<evidence type="ECO:0000313" key="1">
    <source>
        <dbReference type="EMBL" id="NBC43151.1"/>
    </source>
</evidence>